<dbReference type="FunFam" id="3.40.50.300:FF:000366">
    <property type="entry name" value="GTPase, IMAP family member 2"/>
    <property type="match status" value="1"/>
</dbReference>
<evidence type="ECO:0000256" key="2">
    <source>
        <dbReference type="ARBA" id="ARBA00022741"/>
    </source>
</evidence>
<dbReference type="GO" id="GO:0005525">
    <property type="term" value="F:GTP binding"/>
    <property type="evidence" value="ECO:0007669"/>
    <property type="project" value="UniProtKB-KW"/>
</dbReference>
<evidence type="ECO:0000259" key="6">
    <source>
        <dbReference type="PROSITE" id="PS51720"/>
    </source>
</evidence>
<accession>A0A9J7YTC2</accession>
<evidence type="ECO:0000313" key="7">
    <source>
        <dbReference type="Ensembl" id="ENSCCRP00000123227.1"/>
    </source>
</evidence>
<reference evidence="7" key="1">
    <citation type="submission" date="2025-08" db="UniProtKB">
        <authorList>
            <consortium name="Ensembl"/>
        </authorList>
    </citation>
    <scope>IDENTIFICATION</scope>
</reference>
<dbReference type="InterPro" id="IPR006703">
    <property type="entry name" value="G_AIG1"/>
</dbReference>
<dbReference type="AlphaFoldDB" id="A0A9J7YTC2"/>
<sequence length="365" mass="43056">MYMKAQELRVRFELEEKLSEMEIKIKELEQKVQQEDSGFLRIVLIGKTGNGKSETGNTILGREEFHTEVSSDSVTTVCMKGIGKVQGRSVAVVDTPEIVKCVSLSAPGPHVFIIVLSVGRFTNEEKNTVDLIKRIFGPSAAQFSIVLFTRGDELKNETIEQYVEKSKNADLKKLIRDCGNRFLVFNNRDKKDNAQVTWLLNMIEEVNKSNKGQYFTNDMFEEAEMSIKKRMEEILKEKESEIQTKYDMEMETMMERLDKEKRKSDEEKIKMVNQFREKEETLRKEFEEKEKAEQKRREEEDKRRSDEEKQQKAEYHQKIEEMQKEMENQRLMYEKQQREKEDCGWLRAVLDLFVTFKVQSCNKNV</sequence>
<dbReference type="Proteomes" id="UP001108240">
    <property type="component" value="Unplaced"/>
</dbReference>
<name>A0A9J7YTC2_CYPCA</name>
<dbReference type="PANTHER" id="PTHR10903:SF170">
    <property type="entry name" value="GTPASE IMAP FAMILY MEMBER 7"/>
    <property type="match status" value="1"/>
</dbReference>
<evidence type="ECO:0000256" key="5">
    <source>
        <dbReference type="SAM" id="MobiDB-lite"/>
    </source>
</evidence>
<keyword evidence="4" id="KW-0175">Coiled coil</keyword>
<dbReference type="Gene3D" id="3.40.50.300">
    <property type="entry name" value="P-loop containing nucleotide triphosphate hydrolases"/>
    <property type="match status" value="1"/>
</dbReference>
<dbReference type="PANTHER" id="PTHR10903">
    <property type="entry name" value="GTPASE, IMAP FAMILY MEMBER-RELATED"/>
    <property type="match status" value="1"/>
</dbReference>
<keyword evidence="2" id="KW-0547">Nucleotide-binding</keyword>
<comment type="similarity">
    <text evidence="1">Belongs to the TRAFAC class TrmE-Era-EngA-EngB-Septin-like GTPase superfamily. AIG1/Toc34/Toc159-like paraseptin GTPase family. IAN subfamily.</text>
</comment>
<reference evidence="7" key="2">
    <citation type="submission" date="2025-09" db="UniProtKB">
        <authorList>
            <consortium name="Ensembl"/>
        </authorList>
    </citation>
    <scope>IDENTIFICATION</scope>
</reference>
<evidence type="ECO:0000313" key="8">
    <source>
        <dbReference type="Proteomes" id="UP001108240"/>
    </source>
</evidence>
<dbReference type="SUPFAM" id="SSF52540">
    <property type="entry name" value="P-loop containing nucleoside triphosphate hydrolases"/>
    <property type="match status" value="1"/>
</dbReference>
<dbReference type="PROSITE" id="PS51720">
    <property type="entry name" value="G_AIG1"/>
    <property type="match status" value="1"/>
</dbReference>
<feature type="region of interest" description="Disordered" evidence="5">
    <location>
        <begin position="286"/>
        <end position="323"/>
    </location>
</feature>
<feature type="domain" description="AIG1-type G" evidence="6">
    <location>
        <begin position="37"/>
        <end position="224"/>
    </location>
</feature>
<dbReference type="Ensembl" id="ENSCCRT00000139190.1">
    <property type="protein sequence ID" value="ENSCCRP00000123227.1"/>
    <property type="gene ID" value="ENSCCRG00000072746.1"/>
</dbReference>
<organism evidence="7 8">
    <name type="scientific">Cyprinus carpio carpio</name>
    <dbReference type="NCBI Taxonomy" id="630221"/>
    <lineage>
        <taxon>Eukaryota</taxon>
        <taxon>Metazoa</taxon>
        <taxon>Chordata</taxon>
        <taxon>Craniata</taxon>
        <taxon>Vertebrata</taxon>
        <taxon>Euteleostomi</taxon>
        <taxon>Actinopterygii</taxon>
        <taxon>Neopterygii</taxon>
        <taxon>Teleostei</taxon>
        <taxon>Ostariophysi</taxon>
        <taxon>Cypriniformes</taxon>
        <taxon>Cyprinidae</taxon>
        <taxon>Cyprininae</taxon>
        <taxon>Cyprinus</taxon>
    </lineage>
</organism>
<dbReference type="InterPro" id="IPR045058">
    <property type="entry name" value="GIMA/IAN/Toc"/>
</dbReference>
<protein>
    <recommendedName>
        <fullName evidence="6">AIG1-type G domain-containing protein</fullName>
    </recommendedName>
</protein>
<dbReference type="GeneTree" id="ENSGT00940000164100"/>
<dbReference type="InterPro" id="IPR027417">
    <property type="entry name" value="P-loop_NTPase"/>
</dbReference>
<keyword evidence="3" id="KW-0342">GTP-binding</keyword>
<evidence type="ECO:0000256" key="4">
    <source>
        <dbReference type="SAM" id="Coils"/>
    </source>
</evidence>
<keyword evidence="8" id="KW-1185">Reference proteome</keyword>
<feature type="coiled-coil region" evidence="4">
    <location>
        <begin position="11"/>
        <end position="38"/>
    </location>
</feature>
<evidence type="ECO:0000256" key="1">
    <source>
        <dbReference type="ARBA" id="ARBA00008535"/>
    </source>
</evidence>
<evidence type="ECO:0000256" key="3">
    <source>
        <dbReference type="ARBA" id="ARBA00023134"/>
    </source>
</evidence>
<dbReference type="OMA" id="ENCINQF"/>
<dbReference type="Pfam" id="PF04548">
    <property type="entry name" value="AIG1"/>
    <property type="match status" value="1"/>
</dbReference>
<proteinExistence type="inferred from homology"/>
<dbReference type="CDD" id="cd01852">
    <property type="entry name" value="AIG1"/>
    <property type="match status" value="1"/>
</dbReference>